<feature type="region of interest" description="Disordered" evidence="2">
    <location>
        <begin position="517"/>
        <end position="562"/>
    </location>
</feature>
<gene>
    <name evidence="3" type="ORF">MtrunA17_Chr3g0132911</name>
</gene>
<feature type="region of interest" description="Disordered" evidence="2">
    <location>
        <begin position="642"/>
        <end position="661"/>
    </location>
</feature>
<feature type="coiled-coil region" evidence="1">
    <location>
        <begin position="149"/>
        <end position="194"/>
    </location>
</feature>
<dbReference type="GO" id="GO:0003777">
    <property type="term" value="F:microtubule motor activity"/>
    <property type="evidence" value="ECO:0007669"/>
    <property type="project" value="InterPro"/>
</dbReference>
<evidence type="ECO:0000313" key="3">
    <source>
        <dbReference type="EMBL" id="RHN70193.1"/>
    </source>
</evidence>
<keyword evidence="1" id="KW-0175">Coiled coil</keyword>
<feature type="compositionally biased region" description="Acidic residues" evidence="2">
    <location>
        <begin position="519"/>
        <end position="541"/>
    </location>
</feature>
<protein>
    <recommendedName>
        <fullName evidence="4">Tesmin/TSO1-like CXC domain-containing protein</fullName>
    </recommendedName>
</protein>
<dbReference type="Proteomes" id="UP000265566">
    <property type="component" value="Chromosome 3"/>
</dbReference>
<dbReference type="PANTHER" id="PTHR47969:SF24">
    <property type="entry name" value="CHROMOSOME-ASSOCIATED KINESIN KIF4A-LIKE PROTEIN"/>
    <property type="match status" value="1"/>
</dbReference>
<dbReference type="GO" id="GO:0007018">
    <property type="term" value="P:microtubule-based movement"/>
    <property type="evidence" value="ECO:0007669"/>
    <property type="project" value="InterPro"/>
</dbReference>
<proteinExistence type="predicted"/>
<dbReference type="Pfam" id="PF25764">
    <property type="entry name" value="KIF21A_4th"/>
    <property type="match status" value="1"/>
</dbReference>
<evidence type="ECO:0000256" key="1">
    <source>
        <dbReference type="SAM" id="Coils"/>
    </source>
</evidence>
<comment type="caution">
    <text evidence="3">The sequence shown here is derived from an EMBL/GenBank/DDBJ whole genome shotgun (WGS) entry which is preliminary data.</text>
</comment>
<feature type="compositionally biased region" description="Basic and acidic residues" evidence="2">
    <location>
        <begin position="542"/>
        <end position="562"/>
    </location>
</feature>
<dbReference type="EMBL" id="PSQE01000003">
    <property type="protein sequence ID" value="RHN70193.1"/>
    <property type="molecule type" value="Genomic_DNA"/>
</dbReference>
<organism evidence="3">
    <name type="scientific">Medicago truncatula</name>
    <name type="common">Barrel medic</name>
    <name type="synonym">Medicago tribuloides</name>
    <dbReference type="NCBI Taxonomy" id="3880"/>
    <lineage>
        <taxon>Eukaryota</taxon>
        <taxon>Viridiplantae</taxon>
        <taxon>Streptophyta</taxon>
        <taxon>Embryophyta</taxon>
        <taxon>Tracheophyta</taxon>
        <taxon>Spermatophyta</taxon>
        <taxon>Magnoliopsida</taxon>
        <taxon>eudicotyledons</taxon>
        <taxon>Gunneridae</taxon>
        <taxon>Pentapetalae</taxon>
        <taxon>rosids</taxon>
        <taxon>fabids</taxon>
        <taxon>Fabales</taxon>
        <taxon>Fabaceae</taxon>
        <taxon>Papilionoideae</taxon>
        <taxon>50 kb inversion clade</taxon>
        <taxon>NPAAA clade</taxon>
        <taxon>Hologalegina</taxon>
        <taxon>IRL clade</taxon>
        <taxon>Trifolieae</taxon>
        <taxon>Medicago</taxon>
    </lineage>
</organism>
<feature type="coiled-coil region" evidence="1">
    <location>
        <begin position="35"/>
        <end position="106"/>
    </location>
</feature>
<reference evidence="3" key="1">
    <citation type="journal article" date="2018" name="Nat. Plants">
        <title>Whole-genome landscape of Medicago truncatula symbiotic genes.</title>
        <authorList>
            <person name="Pecrix Y."/>
            <person name="Gamas P."/>
            <person name="Carrere S."/>
        </authorList>
    </citation>
    <scope>NUCLEOTIDE SEQUENCE</scope>
    <source>
        <tissue evidence="3">Leaves</tissue>
    </source>
</reference>
<dbReference type="PANTHER" id="PTHR47969">
    <property type="entry name" value="CHROMOSOME-ASSOCIATED KINESIN KIF4A-RELATED"/>
    <property type="match status" value="1"/>
</dbReference>
<name>A0A396J0H1_MEDTR</name>
<evidence type="ECO:0008006" key="4">
    <source>
        <dbReference type="Google" id="ProtNLM"/>
    </source>
</evidence>
<dbReference type="InterPro" id="IPR027640">
    <property type="entry name" value="Kinesin-like_fam"/>
</dbReference>
<evidence type="ECO:0000256" key="2">
    <source>
        <dbReference type="SAM" id="MobiDB-lite"/>
    </source>
</evidence>
<dbReference type="Gramene" id="rna18749">
    <property type="protein sequence ID" value="RHN70193.1"/>
    <property type="gene ID" value="gene18749"/>
</dbReference>
<accession>A0A396J0H1</accession>
<feature type="coiled-coil region" evidence="1">
    <location>
        <begin position="317"/>
        <end position="351"/>
    </location>
</feature>
<dbReference type="AlphaFoldDB" id="A0A396J0H1"/>
<sequence length="690" mass="79278">MISEVVKWHFILNNHGSFFFSFTNIYNLFTDDTEDDEKEQEHSSLQEKLDKELKELDEKLEQKEAEMKLYSNSDTSVIRHHYEKKLLEMEQEKKVLQKEIEGLKFNLSNISSTSGDGAQKLKQDYLQKLNSLEGQVIRYLEYVSELKRKQEAQAQLLKQKQKSDEATKQLHDEIQRIKAQKVQLQQKIKQESEQFRLWKVTREKEVLQVNAQGKISRNLFNNNLNITLLFHSMVIQRLKKEGRRNEYEMHKLLALNQRQKMVLQRKTEEASLATKRLKELLESRRASSRETMGGGSGPGVQALIKAIEHELEVTVRVNEVRSEYERQIQERAKMAEEMTKLKEEAELMRQNNTSDCPISMSSGARNSRIFALENMLSTSSATLVSMASQLSEAEESERVFSGKGRWTQVRSLADAKNLMNYLFDIASSSRCSLRDKEVICREKDMEIRDLKEKLVRLSYSLRQLEMINAELTHKLKLQSAALKRYSEHPANSEYSDLTAGGHNYDLRKQELRRSTLLQEDMDISDETESDDYDVEETDDEWKESGKLRVGKGESKRRHSEDFSDKLSNRFGGNCCSCSKSSTCKTTKCEYKAMGNSCGSSCSCLANKRANRASTLDESLEPRQSELHLATQGAELLQAALADRPAEANSDQGPREPLSDIGNTQVHVTHYSSSSKKSNLFSYLNFKSLIV</sequence>